<comment type="function">
    <text evidence="4">Also displays a weak uracil phosphoribosyltransferase activity which is not physiologically significant.</text>
</comment>
<keyword evidence="2 4" id="KW-0805">Transcription regulation</keyword>
<dbReference type="EMBL" id="DRTT01000079">
    <property type="protein sequence ID" value="HHF98362.1"/>
    <property type="molecule type" value="Genomic_DNA"/>
</dbReference>
<feature type="domain" description="Phosphoribosyltransferase" evidence="5">
    <location>
        <begin position="11"/>
        <end position="153"/>
    </location>
</feature>
<dbReference type="PANTHER" id="PTHR11608">
    <property type="entry name" value="BIFUNCTIONAL PROTEIN PYRR"/>
    <property type="match status" value="1"/>
</dbReference>
<sequence>MGNFMKIMNEGEIERILRSLCQRILRKKENLDNLVIVGIQRRGAILARRISGLIEDLKGQKIPVGSLDINLYRDDLSRISYQPVIRDTDIPFPVDDKYILLVDDVLYTGRTVRAALDALLDLGRPRKIELLVLVDRNCRELPIQADYVGKKIVVSPEKLVEVRLRELDKKEEVVIFQREKDEI</sequence>
<dbReference type="InterPro" id="IPR023050">
    <property type="entry name" value="PyrR"/>
</dbReference>
<evidence type="ECO:0000256" key="4">
    <source>
        <dbReference type="HAMAP-Rule" id="MF_01219"/>
    </source>
</evidence>
<dbReference type="SUPFAM" id="SSF53271">
    <property type="entry name" value="PRTase-like"/>
    <property type="match status" value="1"/>
</dbReference>
<dbReference type="CDD" id="cd06223">
    <property type="entry name" value="PRTases_typeI"/>
    <property type="match status" value="1"/>
</dbReference>
<keyword evidence="4 6" id="KW-0808">Transferase</keyword>
<dbReference type="InterPro" id="IPR050137">
    <property type="entry name" value="PyrR_bifunctional"/>
</dbReference>
<organism evidence="6">
    <name type="scientific">Aerophobetes bacterium</name>
    <dbReference type="NCBI Taxonomy" id="2030807"/>
    <lineage>
        <taxon>Bacteria</taxon>
        <taxon>Candidatus Aerophobota</taxon>
    </lineage>
</organism>
<dbReference type="NCBIfam" id="NF003545">
    <property type="entry name" value="PRK05205.1-1"/>
    <property type="match status" value="1"/>
</dbReference>
<reference evidence="6" key="1">
    <citation type="journal article" date="2020" name="mSystems">
        <title>Genome- and Community-Level Interaction Insights into Carbon Utilization and Element Cycling Functions of Hydrothermarchaeota in Hydrothermal Sediment.</title>
        <authorList>
            <person name="Zhou Z."/>
            <person name="Liu Y."/>
            <person name="Xu W."/>
            <person name="Pan J."/>
            <person name="Luo Z.H."/>
            <person name="Li M."/>
        </authorList>
    </citation>
    <scope>NUCLEOTIDE SEQUENCE [LARGE SCALE GENOMIC DNA]</scope>
    <source>
        <strain evidence="6">HyVt-92</strain>
    </source>
</reference>
<comment type="caution">
    <text evidence="6">The sequence shown here is derived from an EMBL/GenBank/DDBJ whole genome shotgun (WGS) entry which is preliminary data.</text>
</comment>
<protein>
    <recommendedName>
        <fullName evidence="4">Bifunctional protein PyrR</fullName>
    </recommendedName>
    <domain>
        <recommendedName>
            <fullName evidence="4">Pyrimidine operon regulatory protein</fullName>
        </recommendedName>
    </domain>
    <domain>
        <recommendedName>
            <fullName evidence="4">Uracil phosphoribosyltransferase</fullName>
            <shortName evidence="4">UPRTase</shortName>
            <ecNumber evidence="4">2.4.2.9</ecNumber>
        </recommendedName>
    </domain>
</protein>
<keyword evidence="4 6" id="KW-0328">Glycosyltransferase</keyword>
<dbReference type="Pfam" id="PF00156">
    <property type="entry name" value="Pribosyltran"/>
    <property type="match status" value="1"/>
</dbReference>
<feature type="short sequence motif" description="PRPP-binding" evidence="4">
    <location>
        <begin position="99"/>
        <end position="111"/>
    </location>
</feature>
<comment type="function">
    <text evidence="4">Regulates the transcription of the pyrimidine nucleotide (pyr) operon in response to exogenous pyrimidines.</text>
</comment>
<name>A0A7V5I0T1_UNCAE</name>
<dbReference type="AlphaFoldDB" id="A0A7V5I0T1"/>
<dbReference type="InterPro" id="IPR000836">
    <property type="entry name" value="PRTase_dom"/>
</dbReference>
<dbReference type="InterPro" id="IPR029057">
    <property type="entry name" value="PRTase-like"/>
</dbReference>
<evidence type="ECO:0000313" key="6">
    <source>
        <dbReference type="EMBL" id="HHF98362.1"/>
    </source>
</evidence>
<dbReference type="HAMAP" id="MF_01219">
    <property type="entry name" value="PyrR"/>
    <property type="match status" value="1"/>
</dbReference>
<evidence type="ECO:0000256" key="3">
    <source>
        <dbReference type="ARBA" id="ARBA00023163"/>
    </source>
</evidence>
<proteinExistence type="inferred from homology"/>
<evidence type="ECO:0000256" key="1">
    <source>
        <dbReference type="ARBA" id="ARBA00005565"/>
    </source>
</evidence>
<dbReference type="NCBIfam" id="NF003549">
    <property type="entry name" value="PRK05205.1-5"/>
    <property type="match status" value="1"/>
</dbReference>
<evidence type="ECO:0000259" key="5">
    <source>
        <dbReference type="Pfam" id="PF00156"/>
    </source>
</evidence>
<dbReference type="PANTHER" id="PTHR11608:SF0">
    <property type="entry name" value="BIFUNCTIONAL PROTEIN PYRR"/>
    <property type="match status" value="1"/>
</dbReference>
<comment type="similarity">
    <text evidence="1 4">Belongs to the purine/pyrimidine phosphoribosyltransferase family. PyrR subfamily.</text>
</comment>
<gene>
    <name evidence="4 6" type="primary">pyrR</name>
    <name evidence="6" type="ORF">ENL39_02620</name>
</gene>
<dbReference type="FunFam" id="3.40.50.2020:FF:000020">
    <property type="entry name" value="Bifunctional protein PyrR"/>
    <property type="match status" value="1"/>
</dbReference>
<evidence type="ECO:0000256" key="2">
    <source>
        <dbReference type="ARBA" id="ARBA00023015"/>
    </source>
</evidence>
<comment type="catalytic activity">
    <reaction evidence="4">
        <text>UMP + diphosphate = 5-phospho-alpha-D-ribose 1-diphosphate + uracil</text>
        <dbReference type="Rhea" id="RHEA:13017"/>
        <dbReference type="ChEBI" id="CHEBI:17568"/>
        <dbReference type="ChEBI" id="CHEBI:33019"/>
        <dbReference type="ChEBI" id="CHEBI:57865"/>
        <dbReference type="ChEBI" id="CHEBI:58017"/>
        <dbReference type="EC" id="2.4.2.9"/>
    </reaction>
</comment>
<accession>A0A7V5I0T1</accession>
<dbReference type="EC" id="2.4.2.9" evidence="4"/>
<dbReference type="Gene3D" id="3.40.50.2020">
    <property type="match status" value="1"/>
</dbReference>
<keyword evidence="3 4" id="KW-0804">Transcription</keyword>
<dbReference type="GO" id="GO:0006355">
    <property type="term" value="P:regulation of DNA-templated transcription"/>
    <property type="evidence" value="ECO:0007669"/>
    <property type="project" value="UniProtKB-UniRule"/>
</dbReference>
<dbReference type="Proteomes" id="UP000886070">
    <property type="component" value="Unassembled WGS sequence"/>
</dbReference>
<dbReference type="GO" id="GO:0004845">
    <property type="term" value="F:uracil phosphoribosyltransferase activity"/>
    <property type="evidence" value="ECO:0007669"/>
    <property type="project" value="UniProtKB-UniRule"/>
</dbReference>